<name>A0ABP1PQS1_9HEXA</name>
<protein>
    <submittedName>
        <fullName evidence="4">Uncharacterized protein</fullName>
    </submittedName>
</protein>
<sequence>MENWDHFRQSFSLSILFALVFQGPVSATSICSNSFRFDQLCPDPRLGSTRDSGNNRGHTLDTNINLDSRHVGNPAYNGYASPMSTKEPSMTSCDFHRNGMETAVVTAVHMTLNPLDFRHANACTHMVKFSHEPYVSGGKTDSGRNGNSNWSSNTRTGGGTSRKGIKVCEKEIGIRRYSDTVHVDSHELSEHEEVMNKISVYFWHNFTLNSHSANFVDVITNYHLSQEDIACPTAPAYVQIATVVSKSGRCEIILQQYKIEQTRSPHGCGNTKQQIPYPIQFCGSYECSQINTIITDLKLISRRDTNQEDQDWNVYKPKSTSSVKREGSGGNISKPKGNSNQHKHRHNTEGQEKDKNRNEYDEDGSTRVPDYDQDQHLPPCKPEEEDKEKEKQAETTVITHEDEEKESGPIDWREPIFLLAFPIIGIIFILLILNILRSRSSKLEICRGYPIPRHSQSVYEGSFNSIEKNALPM</sequence>
<organism evidence="4 5">
    <name type="scientific">Orchesella dallaii</name>
    <dbReference type="NCBI Taxonomy" id="48710"/>
    <lineage>
        <taxon>Eukaryota</taxon>
        <taxon>Metazoa</taxon>
        <taxon>Ecdysozoa</taxon>
        <taxon>Arthropoda</taxon>
        <taxon>Hexapoda</taxon>
        <taxon>Collembola</taxon>
        <taxon>Entomobryomorpha</taxon>
        <taxon>Entomobryoidea</taxon>
        <taxon>Orchesellidae</taxon>
        <taxon>Orchesellinae</taxon>
        <taxon>Orchesella</taxon>
    </lineage>
</organism>
<proteinExistence type="predicted"/>
<keyword evidence="2" id="KW-1133">Transmembrane helix</keyword>
<feature type="transmembrane region" description="Helical" evidence="2">
    <location>
        <begin position="416"/>
        <end position="436"/>
    </location>
</feature>
<feature type="compositionally biased region" description="Basic and acidic residues" evidence="1">
    <location>
        <begin position="347"/>
        <end position="359"/>
    </location>
</feature>
<feature type="compositionally biased region" description="Basic and acidic residues" evidence="1">
    <location>
        <begin position="369"/>
        <end position="406"/>
    </location>
</feature>
<evidence type="ECO:0000313" key="4">
    <source>
        <dbReference type="EMBL" id="CAL8073681.1"/>
    </source>
</evidence>
<feature type="compositionally biased region" description="Polar residues" evidence="1">
    <location>
        <begin position="49"/>
        <end position="66"/>
    </location>
</feature>
<keyword evidence="3" id="KW-0732">Signal</keyword>
<dbReference type="Proteomes" id="UP001642540">
    <property type="component" value="Unassembled WGS sequence"/>
</dbReference>
<keyword evidence="5" id="KW-1185">Reference proteome</keyword>
<feature type="chain" id="PRO_5046766679" evidence="3">
    <location>
        <begin position="28"/>
        <end position="473"/>
    </location>
</feature>
<comment type="caution">
    <text evidence="4">The sequence shown here is derived from an EMBL/GenBank/DDBJ whole genome shotgun (WGS) entry which is preliminary data.</text>
</comment>
<dbReference type="EMBL" id="CAXLJM020000007">
    <property type="protein sequence ID" value="CAL8073681.1"/>
    <property type="molecule type" value="Genomic_DNA"/>
</dbReference>
<gene>
    <name evidence="4" type="ORF">ODALV1_LOCUS2672</name>
</gene>
<feature type="compositionally biased region" description="Low complexity" evidence="1">
    <location>
        <begin position="143"/>
        <end position="155"/>
    </location>
</feature>
<feature type="region of interest" description="Disordered" evidence="1">
    <location>
        <begin position="137"/>
        <end position="162"/>
    </location>
</feature>
<keyword evidence="2" id="KW-0472">Membrane</keyword>
<feature type="region of interest" description="Disordered" evidence="1">
    <location>
        <begin position="310"/>
        <end position="406"/>
    </location>
</feature>
<evidence type="ECO:0000256" key="1">
    <source>
        <dbReference type="SAM" id="MobiDB-lite"/>
    </source>
</evidence>
<feature type="region of interest" description="Disordered" evidence="1">
    <location>
        <begin position="46"/>
        <end position="67"/>
    </location>
</feature>
<keyword evidence="2" id="KW-0812">Transmembrane</keyword>
<evidence type="ECO:0000256" key="2">
    <source>
        <dbReference type="SAM" id="Phobius"/>
    </source>
</evidence>
<reference evidence="4 5" key="1">
    <citation type="submission" date="2024-08" db="EMBL/GenBank/DDBJ databases">
        <authorList>
            <person name="Cucini C."/>
            <person name="Frati F."/>
        </authorList>
    </citation>
    <scope>NUCLEOTIDE SEQUENCE [LARGE SCALE GENOMIC DNA]</scope>
</reference>
<evidence type="ECO:0000256" key="3">
    <source>
        <dbReference type="SAM" id="SignalP"/>
    </source>
</evidence>
<feature type="signal peptide" evidence="3">
    <location>
        <begin position="1"/>
        <end position="27"/>
    </location>
</feature>
<accession>A0ABP1PQS1</accession>
<evidence type="ECO:0000313" key="5">
    <source>
        <dbReference type="Proteomes" id="UP001642540"/>
    </source>
</evidence>